<dbReference type="EMBL" id="BK015824">
    <property type="protein sequence ID" value="DAE26910.1"/>
    <property type="molecule type" value="Genomic_DNA"/>
</dbReference>
<evidence type="ECO:0000256" key="2">
    <source>
        <dbReference type="ARBA" id="ARBA00022603"/>
    </source>
</evidence>
<evidence type="ECO:0000259" key="4">
    <source>
        <dbReference type="Pfam" id="PF01555"/>
    </source>
</evidence>
<evidence type="ECO:0000256" key="3">
    <source>
        <dbReference type="ARBA" id="ARBA00022679"/>
    </source>
</evidence>
<organism evidence="5">
    <name type="scientific">virus sp. ct6Ax4</name>
    <dbReference type="NCBI Taxonomy" id="2826791"/>
    <lineage>
        <taxon>Viruses</taxon>
    </lineage>
</organism>
<evidence type="ECO:0000256" key="1">
    <source>
        <dbReference type="ARBA" id="ARBA00006594"/>
    </source>
</evidence>
<reference evidence="5" key="1">
    <citation type="journal article" date="2021" name="Proc. Natl. Acad. Sci. U.S.A.">
        <title>A Catalog of Tens of Thousands of Viruses from Human Metagenomes Reveals Hidden Associations with Chronic Diseases.</title>
        <authorList>
            <person name="Tisza M.J."/>
            <person name="Buck C.B."/>
        </authorList>
    </citation>
    <scope>NUCLEOTIDE SEQUENCE</scope>
    <source>
        <strain evidence="5">Ct6Ax4</strain>
    </source>
</reference>
<dbReference type="GO" id="GO:0003677">
    <property type="term" value="F:DNA binding"/>
    <property type="evidence" value="ECO:0007669"/>
    <property type="project" value="InterPro"/>
</dbReference>
<proteinExistence type="inferred from homology"/>
<feature type="domain" description="DNA methylase N-4/N-6" evidence="4">
    <location>
        <begin position="130"/>
        <end position="205"/>
    </location>
</feature>
<sequence length="225" mass="26203">MDFGYYNMDCMDGMKEFPDGYFDLAIVDPPYGIGENGDKNHTRGKLAKAKDYKSFSGMDINPPNEKYFDELFRVSKNQIIFGANHFISKMPFDSSCWIVWDKDNGNTDFADCELAWTSFSTAVRRIKYRWNGMLQQNMKHKENRIHPTQKPVALYEWLLNRYAKPGDIILDTHVGSASSLIACYRTNHPYVGFELDKHYYDLSKKRLDAEMVQMRLSDIMPEVMP</sequence>
<dbReference type="InterPro" id="IPR029063">
    <property type="entry name" value="SAM-dependent_MTases_sf"/>
</dbReference>
<evidence type="ECO:0000313" key="5">
    <source>
        <dbReference type="EMBL" id="DAE26910.1"/>
    </source>
</evidence>
<dbReference type="Pfam" id="PF01555">
    <property type="entry name" value="N6_N4_Mtase"/>
    <property type="match status" value="1"/>
</dbReference>
<keyword evidence="2 5" id="KW-0489">Methyltransferase</keyword>
<dbReference type="GO" id="GO:0032259">
    <property type="term" value="P:methylation"/>
    <property type="evidence" value="ECO:0007669"/>
    <property type="project" value="UniProtKB-KW"/>
</dbReference>
<keyword evidence="3" id="KW-0808">Transferase</keyword>
<dbReference type="GO" id="GO:0008170">
    <property type="term" value="F:N-methyltransferase activity"/>
    <property type="evidence" value="ECO:0007669"/>
    <property type="project" value="InterPro"/>
</dbReference>
<dbReference type="PRINTS" id="PR00508">
    <property type="entry name" value="S21N4MTFRASE"/>
</dbReference>
<name>A0A8S5R660_9VIRU</name>
<dbReference type="InterPro" id="IPR002052">
    <property type="entry name" value="DNA_methylase_N6_adenine_CS"/>
</dbReference>
<dbReference type="InterPro" id="IPR002941">
    <property type="entry name" value="DNA_methylase_N4/N6"/>
</dbReference>
<protein>
    <submittedName>
        <fullName evidence="5">Adenine specific DNA methyltransferase</fullName>
    </submittedName>
</protein>
<accession>A0A8S5R660</accession>
<dbReference type="PROSITE" id="PS00092">
    <property type="entry name" value="N6_MTASE"/>
    <property type="match status" value="1"/>
</dbReference>
<dbReference type="Gene3D" id="3.40.50.150">
    <property type="entry name" value="Vaccinia Virus protein VP39"/>
    <property type="match status" value="1"/>
</dbReference>
<comment type="similarity">
    <text evidence="1">Belongs to the N(4)/N(6)-methyltransferase family.</text>
</comment>
<dbReference type="InterPro" id="IPR001091">
    <property type="entry name" value="RM_Methyltransferase"/>
</dbReference>
<dbReference type="SUPFAM" id="SSF53335">
    <property type="entry name" value="S-adenosyl-L-methionine-dependent methyltransferases"/>
    <property type="match status" value="1"/>
</dbReference>